<dbReference type="PANTHER" id="PTHR31017">
    <property type="entry name" value="LATE SECRETORY PATHWAY PROTEIN AVL9-RELATED"/>
    <property type="match status" value="1"/>
</dbReference>
<evidence type="ECO:0000313" key="3">
    <source>
        <dbReference type="EMBL" id="TRM63898.1"/>
    </source>
</evidence>
<dbReference type="OrthoDB" id="26278at2759"/>
<feature type="compositionally biased region" description="Basic and acidic residues" evidence="1">
    <location>
        <begin position="593"/>
        <end position="602"/>
    </location>
</feature>
<gene>
    <name evidence="3" type="ORF">BD626DRAFT_493097</name>
</gene>
<feature type="compositionally biased region" description="Polar residues" evidence="1">
    <location>
        <begin position="85"/>
        <end position="95"/>
    </location>
</feature>
<feature type="compositionally biased region" description="Polar residues" evidence="1">
    <location>
        <begin position="31"/>
        <end position="62"/>
    </location>
</feature>
<feature type="region of interest" description="Disordered" evidence="1">
    <location>
        <begin position="564"/>
        <end position="624"/>
    </location>
</feature>
<feature type="compositionally biased region" description="Low complexity" evidence="1">
    <location>
        <begin position="689"/>
        <end position="731"/>
    </location>
</feature>
<sequence>MSADPEPHSPSLEAANIANFLQPDDDDETASQRSISLSSPAASARNSTQGHVYASSRDSTVFSKRDSHPYTLSSDLSSEVDERGQQSPVSTANTSIEEEPATEADAKAYAPPISPDPAEHGRHLSIASTGSSSRKARPESMLVLPGGGPIILGIALVDFNHIVGPKIEYSRGDILPFLALPDGAHLSAEDYSYFHLVPTGPKPTTVFGISCNQQIAASALQAVVVLASKPIFGPIRDKLGVVTTALFHQRDFTDLSILDAFGESLEASLRSQMTESGLLMGTSLRELVHTFRQRTLVLVKTLMLQKRIMFSGYPVERLCTYQYSLISLIPGCGSPPIAARAPTLSKPTSLKTSDRKSMMAYLGFPLDIFGKDSFFQPYIPLQQLDMLKDTPTWLCGSTNSIVTQQNCVTCSDGIVDAGDRKWMDDIVQAVNEGYAETEDGPMQPAMQVQIQGSDDYLRVKFEEYISLCWPRCDTRTSSRRRHAIGSPGTPDMTPWMDFNPLWLQEFRATNVYELWERTTDSALFDIVEPSSTNNWPAREAVARTLTTGSTNFFNAVAGVRERWNARPSAPPSPNPGAGPSSGSSDLTATPVEVTKEDIEGEIRPSLAQRSSTSSSTGSGGARTSLSGWGAYLSSRAPRFSLSKGQEGASVPVGADGEPTAVDLSARRRRRASRPLTWQKRRWNPRSRGRFSFFTRTPSMASSAASMKSTASSDAPAPASSVPVSPTTPVSADKSEAHESEPVKADSTPTTKTEAAPETAKTNAKHAEDEDEGEGAGIQGWLLPCNIVHPAPTLRSW</sequence>
<accession>A0A550CGH0</accession>
<feature type="compositionally biased region" description="Basic residues" evidence="1">
    <location>
        <begin position="666"/>
        <end position="688"/>
    </location>
</feature>
<feature type="region of interest" description="Disordered" evidence="1">
    <location>
        <begin position="1"/>
        <end position="138"/>
    </location>
</feature>
<feature type="compositionally biased region" description="Low complexity" evidence="1">
    <location>
        <begin position="605"/>
        <end position="624"/>
    </location>
</feature>
<evidence type="ECO:0000256" key="1">
    <source>
        <dbReference type="SAM" id="MobiDB-lite"/>
    </source>
</evidence>
<name>A0A550CGH0_9AGAR</name>
<reference evidence="3 4" key="1">
    <citation type="journal article" date="2019" name="New Phytol.">
        <title>Comparative genomics reveals unique wood-decay strategies and fruiting body development in the Schizophyllaceae.</title>
        <authorList>
            <person name="Almasi E."/>
            <person name="Sahu N."/>
            <person name="Krizsan K."/>
            <person name="Balint B."/>
            <person name="Kovacs G.M."/>
            <person name="Kiss B."/>
            <person name="Cseklye J."/>
            <person name="Drula E."/>
            <person name="Henrissat B."/>
            <person name="Nagy I."/>
            <person name="Chovatia M."/>
            <person name="Adam C."/>
            <person name="LaButti K."/>
            <person name="Lipzen A."/>
            <person name="Riley R."/>
            <person name="Grigoriev I.V."/>
            <person name="Nagy L.G."/>
        </authorList>
    </citation>
    <scope>NUCLEOTIDE SEQUENCE [LARGE SCALE GENOMIC DNA]</scope>
    <source>
        <strain evidence="3 4">NL-1724</strain>
    </source>
</reference>
<proteinExistence type="predicted"/>
<dbReference type="InterPro" id="IPR051731">
    <property type="entry name" value="DENND11/AVL9_GEFs"/>
</dbReference>
<feature type="region of interest" description="Disordered" evidence="1">
    <location>
        <begin position="642"/>
        <end position="779"/>
    </location>
</feature>
<dbReference type="Proteomes" id="UP000320762">
    <property type="component" value="Unassembled WGS sequence"/>
</dbReference>
<dbReference type="EMBL" id="VDMD01000008">
    <property type="protein sequence ID" value="TRM63898.1"/>
    <property type="molecule type" value="Genomic_DNA"/>
</dbReference>
<protein>
    <submittedName>
        <fullName evidence="3">Transport protein Avl9-domain-containing protein</fullName>
    </submittedName>
</protein>
<evidence type="ECO:0000313" key="4">
    <source>
        <dbReference type="Proteomes" id="UP000320762"/>
    </source>
</evidence>
<comment type="caution">
    <text evidence="3">The sequence shown here is derived from an EMBL/GenBank/DDBJ whole genome shotgun (WGS) entry which is preliminary data.</text>
</comment>
<keyword evidence="4" id="KW-1185">Reference proteome</keyword>
<feature type="compositionally biased region" description="Low complexity" evidence="1">
    <location>
        <begin position="747"/>
        <end position="761"/>
    </location>
</feature>
<dbReference type="InterPro" id="IPR018307">
    <property type="entry name" value="ABL9/DENND6_dom"/>
</dbReference>
<dbReference type="Pfam" id="PF09794">
    <property type="entry name" value="Avl9"/>
    <property type="match status" value="1"/>
</dbReference>
<evidence type="ECO:0000259" key="2">
    <source>
        <dbReference type="Pfam" id="PF09794"/>
    </source>
</evidence>
<dbReference type="PANTHER" id="PTHR31017:SF1">
    <property type="entry name" value="LATE SECRETORY PATHWAY PROTEIN AVL9 HOMOLOG"/>
    <property type="match status" value="1"/>
</dbReference>
<feature type="compositionally biased region" description="Basic and acidic residues" evidence="1">
    <location>
        <begin position="732"/>
        <end position="743"/>
    </location>
</feature>
<dbReference type="AlphaFoldDB" id="A0A550CGH0"/>
<dbReference type="GO" id="GO:0005737">
    <property type="term" value="C:cytoplasm"/>
    <property type="evidence" value="ECO:0007669"/>
    <property type="project" value="TreeGrafter"/>
</dbReference>
<organism evidence="3 4">
    <name type="scientific">Schizophyllum amplum</name>
    <dbReference type="NCBI Taxonomy" id="97359"/>
    <lineage>
        <taxon>Eukaryota</taxon>
        <taxon>Fungi</taxon>
        <taxon>Dikarya</taxon>
        <taxon>Basidiomycota</taxon>
        <taxon>Agaricomycotina</taxon>
        <taxon>Agaricomycetes</taxon>
        <taxon>Agaricomycetidae</taxon>
        <taxon>Agaricales</taxon>
        <taxon>Schizophyllaceae</taxon>
        <taxon>Schizophyllum</taxon>
    </lineage>
</organism>
<feature type="domain" description="AVL9/DENND6" evidence="2">
    <location>
        <begin position="151"/>
        <end position="466"/>
    </location>
</feature>